<protein>
    <submittedName>
        <fullName evidence="2">Uncharacterized protein</fullName>
    </submittedName>
</protein>
<evidence type="ECO:0000256" key="1">
    <source>
        <dbReference type="SAM" id="MobiDB-lite"/>
    </source>
</evidence>
<feature type="region of interest" description="Disordered" evidence="1">
    <location>
        <begin position="210"/>
        <end position="245"/>
    </location>
</feature>
<name>A0A0B7N9U8_9FUNG</name>
<organism evidence="2 3">
    <name type="scientific">Parasitella parasitica</name>
    <dbReference type="NCBI Taxonomy" id="35722"/>
    <lineage>
        <taxon>Eukaryota</taxon>
        <taxon>Fungi</taxon>
        <taxon>Fungi incertae sedis</taxon>
        <taxon>Mucoromycota</taxon>
        <taxon>Mucoromycotina</taxon>
        <taxon>Mucoromycetes</taxon>
        <taxon>Mucorales</taxon>
        <taxon>Mucorineae</taxon>
        <taxon>Mucoraceae</taxon>
        <taxon>Parasitella</taxon>
    </lineage>
</organism>
<dbReference type="GO" id="GO:0007131">
    <property type="term" value="P:reciprocal meiotic recombination"/>
    <property type="evidence" value="ECO:0007669"/>
    <property type="project" value="InterPro"/>
</dbReference>
<dbReference type="AlphaFoldDB" id="A0A0B7N9U8"/>
<feature type="compositionally biased region" description="Polar residues" evidence="1">
    <location>
        <begin position="297"/>
        <end position="307"/>
    </location>
</feature>
<keyword evidence="3" id="KW-1185">Reference proteome</keyword>
<dbReference type="STRING" id="35722.A0A0B7N9U8"/>
<dbReference type="PANTHER" id="PTHR14305:SF0">
    <property type="entry name" value="E3 UBIQUITIN-PROTEIN LIGASE CCNB1IP1"/>
    <property type="match status" value="1"/>
</dbReference>
<reference evidence="2 3" key="1">
    <citation type="submission" date="2014-09" db="EMBL/GenBank/DDBJ databases">
        <authorList>
            <person name="Ellenberger Sabrina"/>
        </authorList>
    </citation>
    <scope>NUCLEOTIDE SEQUENCE [LARGE SCALE GENOMIC DNA]</scope>
    <source>
        <strain evidence="2 3">CBS 412.66</strain>
    </source>
</reference>
<evidence type="ECO:0000313" key="3">
    <source>
        <dbReference type="Proteomes" id="UP000054107"/>
    </source>
</evidence>
<dbReference type="EMBL" id="LN727569">
    <property type="protein sequence ID" value="CEP12193.1"/>
    <property type="molecule type" value="Genomic_DNA"/>
</dbReference>
<dbReference type="GO" id="GO:0000795">
    <property type="term" value="C:synaptonemal complex"/>
    <property type="evidence" value="ECO:0007669"/>
    <property type="project" value="InterPro"/>
</dbReference>
<gene>
    <name evidence="2" type="primary">PARPA_06126.1 scaffold 21287</name>
</gene>
<evidence type="ECO:0000313" key="2">
    <source>
        <dbReference type="EMBL" id="CEP12193.1"/>
    </source>
</evidence>
<feature type="region of interest" description="Disordered" evidence="1">
    <location>
        <begin position="284"/>
        <end position="307"/>
    </location>
</feature>
<dbReference type="InterPro" id="IPR042448">
    <property type="entry name" value="CCNB1IP1"/>
</dbReference>
<dbReference type="PANTHER" id="PTHR14305">
    <property type="entry name" value="E3 UBIQUITIN-PROTEIN LIGASE CCNB1IP1"/>
    <property type="match status" value="1"/>
</dbReference>
<dbReference type="Proteomes" id="UP000054107">
    <property type="component" value="Unassembled WGS sequence"/>
</dbReference>
<sequence>MRYANTLISEDIILIQLNPTEEYKSSVLAGLKPEIILDISMRAIAFYEYQTSQEIAFRSMIQKNIQEKYKMLKDQFNIATRDFTHINKVEKEKTMALMKDFEMEKLKSQQFAAKFEEKSKQFQKLQQAMYEKLKRKTINPTMQDAFTASPPPVTSIPPPTNQHHAISAPIAPYLSNSSNKAIRLQRNNGSGEDDLMSRIGRASNITGARSVFVPPQRPSPPVPSHHARNHHGYNKPTRIPSPSVAAGSSLFSYRHHHPRRDSNGLRNQMPPTTITASETIGFVRHRQQQQHDQQQQSYRQEATQMEPTASHYYHKFVDSSRHKH</sequence>
<dbReference type="GO" id="GO:0061630">
    <property type="term" value="F:ubiquitin protein ligase activity"/>
    <property type="evidence" value="ECO:0007669"/>
    <property type="project" value="InterPro"/>
</dbReference>
<dbReference type="OrthoDB" id="441210at2759"/>
<accession>A0A0B7N9U8</accession>
<proteinExistence type="predicted"/>